<keyword evidence="6" id="KW-1185">Reference proteome</keyword>
<keyword evidence="2 3" id="KW-0804">Transcription</keyword>
<keyword evidence="1 3" id="KW-0240">DNA-directed RNA polymerase</keyword>
<dbReference type="Proteomes" id="UP000006622">
    <property type="component" value="Chromosome"/>
</dbReference>
<dbReference type="HOGENOM" id="CLU_058320_4_0_2"/>
<dbReference type="STRING" id="679901.Mzhil_0501"/>
<gene>
    <name evidence="3" type="primary">rpo5</name>
    <name evidence="3" type="synonym">rpoH</name>
    <name evidence="5" type="ordered locus">Mzhil_0501</name>
</gene>
<comment type="subcellular location">
    <subcellularLocation>
        <location evidence="3">Cytoplasm</location>
    </subcellularLocation>
</comment>
<evidence type="ECO:0000256" key="1">
    <source>
        <dbReference type="ARBA" id="ARBA00022478"/>
    </source>
</evidence>
<dbReference type="GO" id="GO:0005737">
    <property type="term" value="C:cytoplasm"/>
    <property type="evidence" value="ECO:0007669"/>
    <property type="project" value="UniProtKB-SubCell"/>
</dbReference>
<organism evidence="5 6">
    <name type="scientific">Methanosalsum zhilinae (strain DSM 4017 / NBRC 107636 / OCM 62 / WeN5)</name>
    <name type="common">Methanohalophilus zhilinae</name>
    <dbReference type="NCBI Taxonomy" id="679901"/>
    <lineage>
        <taxon>Archaea</taxon>
        <taxon>Methanobacteriati</taxon>
        <taxon>Methanobacteriota</taxon>
        <taxon>Stenosarchaea group</taxon>
        <taxon>Methanomicrobia</taxon>
        <taxon>Methanosarcinales</taxon>
        <taxon>Methanosarcinaceae</taxon>
        <taxon>Methanosalsum</taxon>
    </lineage>
</organism>
<accession>F7XQ11</accession>
<dbReference type="GO" id="GO:0006362">
    <property type="term" value="P:transcription elongation by RNA polymerase I"/>
    <property type="evidence" value="ECO:0007669"/>
    <property type="project" value="TreeGrafter"/>
</dbReference>
<dbReference type="GO" id="GO:0042797">
    <property type="term" value="P:tRNA transcription by RNA polymerase III"/>
    <property type="evidence" value="ECO:0007669"/>
    <property type="project" value="TreeGrafter"/>
</dbReference>
<sequence>MKKFSLLDHERIPKHEIMAEDEIKSVLKEYDIEKEQLPKIKANDPVVKEIDASVGDVVKITRISPTAGKAYYYRLVID</sequence>
<dbReference type="InterPro" id="IPR014381">
    <property type="entry name" value="Arch_Rpo5/euc_Rpb5"/>
</dbReference>
<feature type="domain" description="RNA polymerase subunit H/Rpb5 C-terminal" evidence="4">
    <location>
        <begin position="5"/>
        <end position="76"/>
    </location>
</feature>
<name>F7XQ11_METZD</name>
<dbReference type="Pfam" id="PF01191">
    <property type="entry name" value="RNA_pol_Rpb5_C"/>
    <property type="match status" value="1"/>
</dbReference>
<dbReference type="InterPro" id="IPR000783">
    <property type="entry name" value="RNA_pol_subH/Rpb5_C"/>
</dbReference>
<evidence type="ECO:0000313" key="5">
    <source>
        <dbReference type="EMBL" id="AEH60372.1"/>
    </source>
</evidence>
<comment type="similarity">
    <text evidence="3">Belongs to the archaeal Rpo5/eukaryotic RPB5 RNA polymerase subunit family.</text>
</comment>
<dbReference type="OrthoDB" id="30537at2157"/>
<dbReference type="KEGG" id="mzh:Mzhil_0501"/>
<dbReference type="RefSeq" id="WP_013897811.1">
    <property type="nucleotide sequence ID" value="NC_015676.1"/>
</dbReference>
<dbReference type="GO" id="GO:0000428">
    <property type="term" value="C:DNA-directed RNA polymerase complex"/>
    <property type="evidence" value="ECO:0007669"/>
    <property type="project" value="UniProtKB-KW"/>
</dbReference>
<dbReference type="SUPFAM" id="SSF55287">
    <property type="entry name" value="RPB5-like RNA polymerase subunit"/>
    <property type="match status" value="1"/>
</dbReference>
<dbReference type="EMBL" id="CP002101">
    <property type="protein sequence ID" value="AEH60372.1"/>
    <property type="molecule type" value="Genomic_DNA"/>
</dbReference>
<comment type="subunit">
    <text evidence="3">Part of the RNA polymerase complex.</text>
</comment>
<keyword evidence="3" id="KW-0963">Cytoplasm</keyword>
<evidence type="ECO:0000256" key="3">
    <source>
        <dbReference type="HAMAP-Rule" id="MF_00025"/>
    </source>
</evidence>
<dbReference type="NCBIfam" id="NF007129">
    <property type="entry name" value="PRK09570.1"/>
    <property type="match status" value="1"/>
</dbReference>
<keyword evidence="3 5" id="KW-0808">Transferase</keyword>
<reference evidence="5 6" key="1">
    <citation type="submission" date="2010-07" db="EMBL/GenBank/DDBJ databases">
        <title>The complete genome of Methanosalsum zhilinae DSM 4017.</title>
        <authorList>
            <consortium name="US DOE Joint Genome Institute (JGI-PGF)"/>
            <person name="Lucas S."/>
            <person name="Copeland A."/>
            <person name="Lapidus A."/>
            <person name="Glavina del Rio T."/>
            <person name="Dalin E."/>
            <person name="Tice H."/>
            <person name="Bruce D."/>
            <person name="Goodwin L."/>
            <person name="Pitluck S."/>
            <person name="Kyrpides N."/>
            <person name="Mavromatis K."/>
            <person name="Ovchinnikova G."/>
            <person name="Daligault H."/>
            <person name="Detter J.C."/>
            <person name="Han C."/>
            <person name="Tapia R."/>
            <person name="Larimer F."/>
            <person name="Land M."/>
            <person name="Hauser L."/>
            <person name="Markowitz V."/>
            <person name="Cheng J.-F."/>
            <person name="Hugenholtz P."/>
            <person name="Woyke T."/>
            <person name="Wu D."/>
            <person name="Spring S."/>
            <person name="Schueler E."/>
            <person name="Brambilla E."/>
            <person name="Klenk H.-P."/>
            <person name="Eisen J.A."/>
        </authorList>
    </citation>
    <scope>NUCLEOTIDE SEQUENCE [LARGE SCALE GENOMIC DNA]</scope>
    <source>
        <strain evidence="6">DSM 4017 / NBRC 107636 / OCM 62 / WeN5</strain>
    </source>
</reference>
<dbReference type="EC" id="2.7.7.6" evidence="3"/>
<evidence type="ECO:0000256" key="2">
    <source>
        <dbReference type="ARBA" id="ARBA00023163"/>
    </source>
</evidence>
<dbReference type="GO" id="GO:0006366">
    <property type="term" value="P:transcription by RNA polymerase II"/>
    <property type="evidence" value="ECO:0007669"/>
    <property type="project" value="TreeGrafter"/>
</dbReference>
<comment type="catalytic activity">
    <reaction evidence="3">
        <text>RNA(n) + a ribonucleoside 5'-triphosphate = RNA(n+1) + diphosphate</text>
        <dbReference type="Rhea" id="RHEA:21248"/>
        <dbReference type="Rhea" id="RHEA-COMP:14527"/>
        <dbReference type="Rhea" id="RHEA-COMP:17342"/>
        <dbReference type="ChEBI" id="CHEBI:33019"/>
        <dbReference type="ChEBI" id="CHEBI:61557"/>
        <dbReference type="ChEBI" id="CHEBI:140395"/>
        <dbReference type="EC" id="2.7.7.6"/>
    </reaction>
</comment>
<protein>
    <recommendedName>
        <fullName evidence="3">DNA-directed RNA polymerase subunit Rpo5</fullName>
        <ecNumber evidence="3">2.7.7.6</ecNumber>
    </recommendedName>
    <alternativeName>
        <fullName evidence="3">DNA-directed RNA polymerase subunit H</fullName>
    </alternativeName>
</protein>
<dbReference type="GO" id="GO:0003677">
    <property type="term" value="F:DNA binding"/>
    <property type="evidence" value="ECO:0007669"/>
    <property type="project" value="InterPro"/>
</dbReference>
<evidence type="ECO:0000259" key="4">
    <source>
        <dbReference type="Pfam" id="PF01191"/>
    </source>
</evidence>
<dbReference type="GeneID" id="10822109"/>
<dbReference type="Gene3D" id="3.90.940.20">
    <property type="entry name" value="RPB5-like RNA polymerase subunit"/>
    <property type="match status" value="1"/>
</dbReference>
<comment type="function">
    <text evidence="3">DNA-dependent RNA polymerase (RNAP) catalyzes the transcription of DNA into RNA using the four ribonucleoside triphosphates as substrates.</text>
</comment>
<proteinExistence type="inferred from homology"/>
<dbReference type="HAMAP" id="MF_00025">
    <property type="entry name" value="RNApol_Rpo5_RPB5"/>
    <property type="match status" value="1"/>
</dbReference>
<dbReference type="PANTHER" id="PTHR10535">
    <property type="entry name" value="DNA-DIRECTED RNA POLYMERASES I, II, AND III SUBUNIT RPABC1"/>
    <property type="match status" value="1"/>
</dbReference>
<dbReference type="AlphaFoldDB" id="F7XQ11"/>
<dbReference type="InterPro" id="IPR035913">
    <property type="entry name" value="RPB5-like_sf"/>
</dbReference>
<evidence type="ECO:0000313" key="6">
    <source>
        <dbReference type="Proteomes" id="UP000006622"/>
    </source>
</evidence>
<dbReference type="GO" id="GO:0003899">
    <property type="term" value="F:DNA-directed RNA polymerase activity"/>
    <property type="evidence" value="ECO:0007669"/>
    <property type="project" value="UniProtKB-UniRule"/>
</dbReference>
<keyword evidence="3 5" id="KW-0548">Nucleotidyltransferase</keyword>
<dbReference type="PANTHER" id="PTHR10535:SF0">
    <property type="entry name" value="DNA-DIRECTED RNA POLYMERASES I, II, AND III SUBUNIT RPABC1"/>
    <property type="match status" value="1"/>
</dbReference>